<accession>A0A1H3PLE8</accession>
<keyword evidence="3 5" id="KW-0687">Ribonucleoprotein</keyword>
<protein>
    <recommendedName>
        <fullName evidence="4 5">Large ribosomal subunit protein bL28</fullName>
    </recommendedName>
</protein>
<keyword evidence="2 5" id="KW-0689">Ribosomal protein</keyword>
<evidence type="ECO:0000313" key="6">
    <source>
        <dbReference type="EMBL" id="SDZ01808.1"/>
    </source>
</evidence>
<dbReference type="SUPFAM" id="SSF143800">
    <property type="entry name" value="L28p-like"/>
    <property type="match status" value="1"/>
</dbReference>
<dbReference type="InterPro" id="IPR050096">
    <property type="entry name" value="Bacterial_rp_bL28"/>
</dbReference>
<dbReference type="Pfam" id="PF00830">
    <property type="entry name" value="Ribosomal_L28"/>
    <property type="match status" value="1"/>
</dbReference>
<name>A0A1H3PLE8_9FIRM</name>
<dbReference type="InterPro" id="IPR001383">
    <property type="entry name" value="Ribosomal_bL28_bact-type"/>
</dbReference>
<dbReference type="Proteomes" id="UP000198625">
    <property type="component" value="Unassembled WGS sequence"/>
</dbReference>
<dbReference type="InterPro" id="IPR026569">
    <property type="entry name" value="Ribosomal_bL28"/>
</dbReference>
<dbReference type="GO" id="GO:1990904">
    <property type="term" value="C:ribonucleoprotein complex"/>
    <property type="evidence" value="ECO:0007669"/>
    <property type="project" value="UniProtKB-KW"/>
</dbReference>
<organism evidence="6 7">
    <name type="scientific">Proteiniborus ethanoligenes</name>
    <dbReference type="NCBI Taxonomy" id="415015"/>
    <lineage>
        <taxon>Bacteria</taxon>
        <taxon>Bacillati</taxon>
        <taxon>Bacillota</taxon>
        <taxon>Clostridia</taxon>
        <taxon>Eubacteriales</taxon>
        <taxon>Proteiniborus</taxon>
    </lineage>
</organism>
<dbReference type="HAMAP" id="MF_00373">
    <property type="entry name" value="Ribosomal_bL28"/>
    <property type="match status" value="1"/>
</dbReference>
<dbReference type="RefSeq" id="WP_091729444.1">
    <property type="nucleotide sequence ID" value="NZ_FNQE01000015.1"/>
</dbReference>
<dbReference type="NCBIfam" id="TIGR00009">
    <property type="entry name" value="L28"/>
    <property type="match status" value="1"/>
</dbReference>
<dbReference type="PANTHER" id="PTHR39080">
    <property type="entry name" value="50S RIBOSOMAL PROTEIN L28"/>
    <property type="match status" value="1"/>
</dbReference>
<proteinExistence type="inferred from homology"/>
<dbReference type="OrthoDB" id="9805609at2"/>
<keyword evidence="7" id="KW-1185">Reference proteome</keyword>
<evidence type="ECO:0000256" key="5">
    <source>
        <dbReference type="HAMAP-Rule" id="MF_00373"/>
    </source>
</evidence>
<dbReference type="EMBL" id="FNQE01000015">
    <property type="protein sequence ID" value="SDZ01808.1"/>
    <property type="molecule type" value="Genomic_DNA"/>
</dbReference>
<comment type="similarity">
    <text evidence="1 5">Belongs to the bacterial ribosomal protein bL28 family.</text>
</comment>
<sequence>MARFCEVCGKGKMSGHLVTFSNKKSNRTWAPNVRRIRAIVNGAPKRIYVCTRCIRSGNVERAL</sequence>
<dbReference type="GO" id="GO:0005840">
    <property type="term" value="C:ribosome"/>
    <property type="evidence" value="ECO:0007669"/>
    <property type="project" value="UniProtKB-KW"/>
</dbReference>
<evidence type="ECO:0000256" key="1">
    <source>
        <dbReference type="ARBA" id="ARBA00008760"/>
    </source>
</evidence>
<dbReference type="Gene3D" id="2.30.170.40">
    <property type="entry name" value="Ribosomal protein L28/L24"/>
    <property type="match status" value="1"/>
</dbReference>
<gene>
    <name evidence="5" type="primary">rpmB</name>
    <name evidence="6" type="ORF">SAMN05660462_01539</name>
</gene>
<dbReference type="PANTHER" id="PTHR39080:SF1">
    <property type="entry name" value="LARGE RIBOSOMAL SUBUNIT PROTEIN BL28A"/>
    <property type="match status" value="1"/>
</dbReference>
<dbReference type="InterPro" id="IPR034704">
    <property type="entry name" value="Ribosomal_bL28/bL31-like_sf"/>
</dbReference>
<dbReference type="InterPro" id="IPR037147">
    <property type="entry name" value="Ribosomal_bL28_sf"/>
</dbReference>
<evidence type="ECO:0000256" key="2">
    <source>
        <dbReference type="ARBA" id="ARBA00022980"/>
    </source>
</evidence>
<evidence type="ECO:0000313" key="7">
    <source>
        <dbReference type="Proteomes" id="UP000198625"/>
    </source>
</evidence>
<dbReference type="GO" id="GO:0003735">
    <property type="term" value="F:structural constituent of ribosome"/>
    <property type="evidence" value="ECO:0007669"/>
    <property type="project" value="InterPro"/>
</dbReference>
<evidence type="ECO:0000256" key="3">
    <source>
        <dbReference type="ARBA" id="ARBA00023274"/>
    </source>
</evidence>
<dbReference type="STRING" id="415015.SAMN05660462_01539"/>
<dbReference type="GO" id="GO:0006412">
    <property type="term" value="P:translation"/>
    <property type="evidence" value="ECO:0007669"/>
    <property type="project" value="UniProtKB-UniRule"/>
</dbReference>
<reference evidence="6 7" key="1">
    <citation type="submission" date="2016-10" db="EMBL/GenBank/DDBJ databases">
        <authorList>
            <person name="de Groot N.N."/>
        </authorList>
    </citation>
    <scope>NUCLEOTIDE SEQUENCE [LARGE SCALE GENOMIC DNA]</scope>
    <source>
        <strain evidence="6 7">DSM 21650</strain>
    </source>
</reference>
<evidence type="ECO:0000256" key="4">
    <source>
        <dbReference type="ARBA" id="ARBA00035174"/>
    </source>
</evidence>
<dbReference type="AlphaFoldDB" id="A0A1H3PLE8"/>